<comment type="similarity">
    <text evidence="1">Belongs to the LovG family.</text>
</comment>
<dbReference type="EMBL" id="UFQT01000031">
    <property type="protein sequence ID" value="SSX18240.1"/>
    <property type="molecule type" value="Genomic_DNA"/>
</dbReference>
<dbReference type="Gene3D" id="3.40.50.1820">
    <property type="entry name" value="alpha/beta hydrolase"/>
    <property type="match status" value="1"/>
</dbReference>
<feature type="domain" description="Serine hydrolase" evidence="4">
    <location>
        <begin position="31"/>
        <end position="224"/>
    </location>
</feature>
<dbReference type="VEuPathDB" id="VectorBase:CSON008440"/>
<protein>
    <submittedName>
        <fullName evidence="5">CSON008440 protein</fullName>
    </submittedName>
</protein>
<dbReference type="SUPFAM" id="SSF53474">
    <property type="entry name" value="alpha/beta-Hydrolases"/>
    <property type="match status" value="1"/>
</dbReference>
<dbReference type="InterPro" id="IPR050593">
    <property type="entry name" value="LovG"/>
</dbReference>
<dbReference type="InterPro" id="IPR029058">
    <property type="entry name" value="AB_hydrolase_fold"/>
</dbReference>
<evidence type="ECO:0000256" key="3">
    <source>
        <dbReference type="SAM" id="MobiDB-lite"/>
    </source>
</evidence>
<reference evidence="5" key="1">
    <citation type="submission" date="2018-07" db="EMBL/GenBank/DDBJ databases">
        <authorList>
            <person name="Quirk P.G."/>
            <person name="Krulwich T.A."/>
        </authorList>
    </citation>
    <scope>NUCLEOTIDE SEQUENCE</scope>
</reference>
<dbReference type="GO" id="GO:0005737">
    <property type="term" value="C:cytoplasm"/>
    <property type="evidence" value="ECO:0007669"/>
    <property type="project" value="TreeGrafter"/>
</dbReference>
<dbReference type="GO" id="GO:0032526">
    <property type="term" value="P:response to retinoic acid"/>
    <property type="evidence" value="ECO:0007669"/>
    <property type="project" value="TreeGrafter"/>
</dbReference>
<accession>A0A336LJZ1</accession>
<feature type="compositionally biased region" description="Acidic residues" evidence="3">
    <location>
        <begin position="264"/>
        <end position="283"/>
    </location>
</feature>
<dbReference type="PANTHER" id="PTHR48070">
    <property type="entry name" value="ESTERASE OVCA2"/>
    <property type="match status" value="1"/>
</dbReference>
<name>A0A336LJZ1_CULSO</name>
<dbReference type="Pfam" id="PF03959">
    <property type="entry name" value="FSH1"/>
    <property type="match status" value="1"/>
</dbReference>
<proteinExistence type="inferred from homology"/>
<organism evidence="5">
    <name type="scientific">Culicoides sonorensis</name>
    <name type="common">Biting midge</name>
    <dbReference type="NCBI Taxonomy" id="179676"/>
    <lineage>
        <taxon>Eukaryota</taxon>
        <taxon>Metazoa</taxon>
        <taxon>Ecdysozoa</taxon>
        <taxon>Arthropoda</taxon>
        <taxon>Hexapoda</taxon>
        <taxon>Insecta</taxon>
        <taxon>Pterygota</taxon>
        <taxon>Neoptera</taxon>
        <taxon>Endopterygota</taxon>
        <taxon>Diptera</taxon>
        <taxon>Nematocera</taxon>
        <taxon>Chironomoidea</taxon>
        <taxon>Ceratopogonidae</taxon>
        <taxon>Ceratopogoninae</taxon>
        <taxon>Culicoides</taxon>
        <taxon>Monoculicoides</taxon>
    </lineage>
</organism>
<dbReference type="GO" id="GO:0005634">
    <property type="term" value="C:nucleus"/>
    <property type="evidence" value="ECO:0007669"/>
    <property type="project" value="TreeGrafter"/>
</dbReference>
<gene>
    <name evidence="5" type="primary">CSON008440</name>
</gene>
<evidence type="ECO:0000259" key="4">
    <source>
        <dbReference type="Pfam" id="PF03959"/>
    </source>
</evidence>
<feature type="region of interest" description="Disordered" evidence="3">
    <location>
        <begin position="253"/>
        <end position="283"/>
    </location>
</feature>
<evidence type="ECO:0000256" key="1">
    <source>
        <dbReference type="ARBA" id="ARBA00005863"/>
    </source>
</evidence>
<keyword evidence="2" id="KW-0378">Hydrolase</keyword>
<evidence type="ECO:0000313" key="5">
    <source>
        <dbReference type="EMBL" id="SSX18240.1"/>
    </source>
</evidence>
<feature type="region of interest" description="Disordered" evidence="3">
    <location>
        <begin position="1"/>
        <end position="25"/>
    </location>
</feature>
<dbReference type="FunFam" id="3.40.50.1820:FF:000073">
    <property type="entry name" value="esterase OVCA2 isoform X6"/>
    <property type="match status" value="1"/>
</dbReference>
<sequence length="283" mass="31240">MQDCDTTTVGGSSSGSAAASTSDQTKDNIGEKLKVLALHGYRQTGESFKAKLGAFRKYLAKYVDFVFITAPHVAPFEGDNPGNSWWFKDDGTFKGSDKCAAAIGFEESLKLVEEVWETQGPFQGIMGFSQGASFTGLICSLASRGMTKINPRFAVMASGFKSQSLAHRSYYESKIGGIQSFHIYGETDEIIPPSMSLDLASMFVEPIVEKHKGGHYFPATVDQKYKYILFFRDQLQDYLEAKEIAERVNLLDYSKLPTSPQPSEESEENMQKDESEDSVGADD</sequence>
<dbReference type="OMA" id="EEPRGWW"/>
<evidence type="ECO:0000256" key="2">
    <source>
        <dbReference type="ARBA" id="ARBA00022801"/>
    </source>
</evidence>
<dbReference type="GO" id="GO:0016787">
    <property type="term" value="F:hydrolase activity"/>
    <property type="evidence" value="ECO:0007669"/>
    <property type="project" value="UniProtKB-KW"/>
</dbReference>
<dbReference type="PANTHER" id="PTHR48070:SF6">
    <property type="entry name" value="ESTERASE OVCA2"/>
    <property type="match status" value="1"/>
</dbReference>
<dbReference type="InterPro" id="IPR005645">
    <property type="entry name" value="FSH-like_dom"/>
</dbReference>
<dbReference type="AlphaFoldDB" id="A0A336LJZ1"/>
<feature type="compositionally biased region" description="Low complexity" evidence="3">
    <location>
        <begin position="1"/>
        <end position="22"/>
    </location>
</feature>